<reference evidence="2 3" key="1">
    <citation type="journal article" date="2013" name="PLoS ONE">
        <title>Predicting the Proteins of Angomonas deanei, Strigomonas culicis and Their Respective Endosymbionts Reveals New Aspects of the Trypanosomatidae Family.</title>
        <authorList>
            <person name="Motta M.C."/>
            <person name="Martins A.C."/>
            <person name="de Souza S.S."/>
            <person name="Catta-Preta C.M."/>
            <person name="Silva R."/>
            <person name="Klein C.C."/>
            <person name="de Almeida L.G."/>
            <person name="de Lima Cunha O."/>
            <person name="Ciapina L.P."/>
            <person name="Brocchi M."/>
            <person name="Colabardini A.C."/>
            <person name="de Araujo Lima B."/>
            <person name="Machado C.R."/>
            <person name="de Almeida Soares C.M."/>
            <person name="Probst C.M."/>
            <person name="de Menezes C.B."/>
            <person name="Thompson C.E."/>
            <person name="Bartholomeu D.C."/>
            <person name="Gradia D.F."/>
            <person name="Pavoni D.P."/>
            <person name="Grisard E.C."/>
            <person name="Fantinatti-Garboggini F."/>
            <person name="Marchini F.K."/>
            <person name="Rodrigues-Luiz G.F."/>
            <person name="Wagner G."/>
            <person name="Goldman G.H."/>
            <person name="Fietto J.L."/>
            <person name="Elias M.C."/>
            <person name="Goldman M.H."/>
            <person name="Sagot M.F."/>
            <person name="Pereira M."/>
            <person name="Stoco P.H."/>
            <person name="de Mendonca-Neto R.P."/>
            <person name="Teixeira S.M."/>
            <person name="Maciel T.E."/>
            <person name="de Oliveira Mendes T.A."/>
            <person name="Urmenyi T.P."/>
            <person name="de Souza W."/>
            <person name="Schenkman S."/>
            <person name="de Vasconcelos A.T."/>
        </authorList>
    </citation>
    <scope>NUCLEOTIDE SEQUENCE [LARGE SCALE GENOMIC DNA]</scope>
</reference>
<comment type="caution">
    <text evidence="2">The sequence shown here is derived from an EMBL/GenBank/DDBJ whole genome shotgun (WGS) entry which is preliminary data.</text>
</comment>
<protein>
    <submittedName>
        <fullName evidence="2">Uncharacterized protein</fullName>
    </submittedName>
</protein>
<feature type="region of interest" description="Disordered" evidence="1">
    <location>
        <begin position="127"/>
        <end position="178"/>
    </location>
</feature>
<proteinExistence type="predicted"/>
<dbReference type="Proteomes" id="UP000015354">
    <property type="component" value="Unassembled WGS sequence"/>
</dbReference>
<name>S9TGA1_9TRYP</name>
<accession>S9TGA1</accession>
<evidence type="ECO:0000313" key="2">
    <source>
        <dbReference type="EMBL" id="EPY15383.1"/>
    </source>
</evidence>
<evidence type="ECO:0000256" key="1">
    <source>
        <dbReference type="SAM" id="MobiDB-lite"/>
    </source>
</evidence>
<dbReference type="EMBL" id="ATMH01012138">
    <property type="protein sequence ID" value="EPY15383.1"/>
    <property type="molecule type" value="Genomic_DNA"/>
</dbReference>
<keyword evidence="3" id="KW-1185">Reference proteome</keyword>
<dbReference type="AlphaFoldDB" id="S9TGA1"/>
<sequence length="178" mass="20288">MCERITSLTAFALARGLEELIASHSGLQTLEGIASYTKLRELTLDGTPVVSGTDPEHYLPPSLRVLSLNNCPNITSMDMCREATQLVLVACTDSGVLGSYDEDGNWREVEDVMDKMPNCRIVGMEDDAGGFHQYQNDDDGEYEDYDDDEEYEDYDDDEEYEDYDEEYEEYEDYEGDEE</sequence>
<dbReference type="InterPro" id="IPR032675">
    <property type="entry name" value="LRR_dom_sf"/>
</dbReference>
<organism evidence="2 3">
    <name type="scientific">Strigomonas culicis</name>
    <dbReference type="NCBI Taxonomy" id="28005"/>
    <lineage>
        <taxon>Eukaryota</taxon>
        <taxon>Discoba</taxon>
        <taxon>Euglenozoa</taxon>
        <taxon>Kinetoplastea</taxon>
        <taxon>Metakinetoplastina</taxon>
        <taxon>Trypanosomatida</taxon>
        <taxon>Trypanosomatidae</taxon>
        <taxon>Strigomonadinae</taxon>
        <taxon>Strigomonas</taxon>
    </lineage>
</organism>
<feature type="compositionally biased region" description="Acidic residues" evidence="1">
    <location>
        <begin position="136"/>
        <end position="178"/>
    </location>
</feature>
<gene>
    <name evidence="2" type="ORF">STCU_12068</name>
</gene>
<evidence type="ECO:0000313" key="3">
    <source>
        <dbReference type="Proteomes" id="UP000015354"/>
    </source>
</evidence>
<dbReference type="SUPFAM" id="SSF52058">
    <property type="entry name" value="L domain-like"/>
    <property type="match status" value="1"/>
</dbReference>
<dbReference type="Gene3D" id="3.80.10.10">
    <property type="entry name" value="Ribonuclease Inhibitor"/>
    <property type="match status" value="1"/>
</dbReference>